<dbReference type="CDD" id="cd00082">
    <property type="entry name" value="HisKA"/>
    <property type="match status" value="1"/>
</dbReference>
<feature type="region of interest" description="Disordered" evidence="14">
    <location>
        <begin position="529"/>
        <end position="562"/>
    </location>
</feature>
<dbReference type="CDD" id="cd00075">
    <property type="entry name" value="HATPase"/>
    <property type="match status" value="1"/>
</dbReference>
<dbReference type="InterPro" id="IPR004358">
    <property type="entry name" value="Sig_transdc_His_kin-like_C"/>
</dbReference>
<dbReference type="InterPro" id="IPR005467">
    <property type="entry name" value="His_kinase_dom"/>
</dbReference>
<dbReference type="RefSeq" id="WP_344480301.1">
    <property type="nucleotide sequence ID" value="NZ_BAAAQX010000014.1"/>
</dbReference>
<keyword evidence="8" id="KW-0547">Nucleotide-binding</keyword>
<dbReference type="InterPro" id="IPR003852">
    <property type="entry name" value="Sig_transdc_His_kinase_KdpD_N"/>
</dbReference>
<keyword evidence="5" id="KW-0597">Phosphoprotein</keyword>
<dbReference type="Gene3D" id="3.40.50.300">
    <property type="entry name" value="P-loop containing nucleotide triphosphate hydrolases"/>
    <property type="match status" value="1"/>
</dbReference>
<keyword evidence="18" id="KW-1185">Reference proteome</keyword>
<evidence type="ECO:0000256" key="1">
    <source>
        <dbReference type="ARBA" id="ARBA00000085"/>
    </source>
</evidence>
<evidence type="ECO:0000256" key="8">
    <source>
        <dbReference type="ARBA" id="ARBA00022741"/>
    </source>
</evidence>
<dbReference type="InterPro" id="IPR014729">
    <property type="entry name" value="Rossmann-like_a/b/a_fold"/>
</dbReference>
<dbReference type="InterPro" id="IPR052023">
    <property type="entry name" value="Histidine_kinase_KdpD"/>
</dbReference>
<dbReference type="GO" id="GO:0016301">
    <property type="term" value="F:kinase activity"/>
    <property type="evidence" value="ECO:0007669"/>
    <property type="project" value="UniProtKB-KW"/>
</dbReference>
<comment type="caution">
    <text evidence="17">The sequence shown here is derived from an EMBL/GenBank/DDBJ whole genome shotgun (WGS) entry which is preliminary data.</text>
</comment>
<dbReference type="Gene3D" id="1.10.287.130">
    <property type="match status" value="1"/>
</dbReference>
<feature type="compositionally biased region" description="Basic and acidic residues" evidence="14">
    <location>
        <begin position="529"/>
        <end position="556"/>
    </location>
</feature>
<dbReference type="PROSITE" id="PS50109">
    <property type="entry name" value="HIS_KIN"/>
    <property type="match status" value="1"/>
</dbReference>
<evidence type="ECO:0000256" key="7">
    <source>
        <dbReference type="ARBA" id="ARBA00022692"/>
    </source>
</evidence>
<feature type="transmembrane region" description="Helical" evidence="15">
    <location>
        <begin position="378"/>
        <end position="397"/>
    </location>
</feature>
<dbReference type="PRINTS" id="PR00344">
    <property type="entry name" value="BCTRLSENSOR"/>
</dbReference>
<keyword evidence="13 15" id="KW-0472">Membrane</keyword>
<dbReference type="InterPro" id="IPR038318">
    <property type="entry name" value="KdpD_sf"/>
</dbReference>
<evidence type="ECO:0000259" key="16">
    <source>
        <dbReference type="PROSITE" id="PS50109"/>
    </source>
</evidence>
<dbReference type="InterPro" id="IPR003594">
    <property type="entry name" value="HATPase_dom"/>
</dbReference>
<feature type="transmembrane region" description="Helical" evidence="15">
    <location>
        <begin position="452"/>
        <end position="473"/>
    </location>
</feature>
<dbReference type="InterPro" id="IPR036890">
    <property type="entry name" value="HATPase_C_sf"/>
</dbReference>
<dbReference type="SUPFAM" id="SSF47384">
    <property type="entry name" value="Homodimeric domain of signal transducing histidine kinase"/>
    <property type="match status" value="1"/>
</dbReference>
<accession>A0ABN3CKS5</accession>
<dbReference type="Proteomes" id="UP001499843">
    <property type="component" value="Unassembled WGS sequence"/>
</dbReference>
<dbReference type="Pfam" id="PF02518">
    <property type="entry name" value="HATPase_c"/>
    <property type="match status" value="1"/>
</dbReference>
<feature type="transmembrane region" description="Helical" evidence="15">
    <location>
        <begin position="404"/>
        <end position="432"/>
    </location>
</feature>
<dbReference type="PANTHER" id="PTHR45569">
    <property type="entry name" value="SENSOR PROTEIN KDPD"/>
    <property type="match status" value="1"/>
</dbReference>
<reference evidence="17 18" key="1">
    <citation type="journal article" date="2019" name="Int. J. Syst. Evol. Microbiol.">
        <title>The Global Catalogue of Microorganisms (GCM) 10K type strain sequencing project: providing services to taxonomists for standard genome sequencing and annotation.</title>
        <authorList>
            <consortium name="The Broad Institute Genomics Platform"/>
            <consortium name="The Broad Institute Genome Sequencing Center for Infectious Disease"/>
            <person name="Wu L."/>
            <person name="Ma J."/>
        </authorList>
    </citation>
    <scope>NUCLEOTIDE SEQUENCE [LARGE SCALE GENOMIC DNA]</scope>
    <source>
        <strain evidence="17 18">JCM 16114</strain>
    </source>
</reference>
<evidence type="ECO:0000313" key="18">
    <source>
        <dbReference type="Proteomes" id="UP001499843"/>
    </source>
</evidence>
<keyword evidence="7 15" id="KW-0812">Transmembrane</keyword>
<evidence type="ECO:0000256" key="3">
    <source>
        <dbReference type="ARBA" id="ARBA00004236"/>
    </source>
</evidence>
<keyword evidence="12" id="KW-0902">Two-component regulatory system</keyword>
<dbReference type="Pfam" id="PF02702">
    <property type="entry name" value="KdpD"/>
    <property type="match status" value="1"/>
</dbReference>
<dbReference type="InterPro" id="IPR027417">
    <property type="entry name" value="P-loop_NTPase"/>
</dbReference>
<comment type="subcellular location">
    <subcellularLocation>
        <location evidence="3">Cell membrane</location>
    </subcellularLocation>
    <subcellularLocation>
        <location evidence="2">Membrane</location>
        <topology evidence="2">Multi-pass membrane protein</topology>
    </subcellularLocation>
</comment>
<keyword evidence="11 15" id="KW-1133">Transmembrane helix</keyword>
<dbReference type="Gene3D" id="1.20.120.620">
    <property type="entry name" value="Backbone structure of the membrane domain of e. Coli histidine kinase receptor kdpd"/>
    <property type="match status" value="1"/>
</dbReference>
<dbReference type="Pfam" id="PF00582">
    <property type="entry name" value="Usp"/>
    <property type="match status" value="1"/>
</dbReference>
<evidence type="ECO:0000313" key="17">
    <source>
        <dbReference type="EMBL" id="GAA2210062.1"/>
    </source>
</evidence>
<dbReference type="Pfam" id="PF00512">
    <property type="entry name" value="HisKA"/>
    <property type="match status" value="1"/>
</dbReference>
<dbReference type="InterPro" id="IPR006016">
    <property type="entry name" value="UspA"/>
</dbReference>
<dbReference type="EC" id="2.7.13.3" evidence="4"/>
<evidence type="ECO:0000256" key="4">
    <source>
        <dbReference type="ARBA" id="ARBA00012438"/>
    </source>
</evidence>
<gene>
    <name evidence="17" type="ORF">GCM10009850_055210</name>
</gene>
<comment type="catalytic activity">
    <reaction evidence="1">
        <text>ATP + protein L-histidine = ADP + protein N-phospho-L-histidine.</text>
        <dbReference type="EC" id="2.7.13.3"/>
    </reaction>
</comment>
<evidence type="ECO:0000256" key="6">
    <source>
        <dbReference type="ARBA" id="ARBA00022679"/>
    </source>
</evidence>
<evidence type="ECO:0000256" key="12">
    <source>
        <dbReference type="ARBA" id="ARBA00023012"/>
    </source>
</evidence>
<feature type="domain" description="Histidine kinase" evidence="16">
    <location>
        <begin position="648"/>
        <end position="861"/>
    </location>
</feature>
<evidence type="ECO:0000256" key="5">
    <source>
        <dbReference type="ARBA" id="ARBA00022553"/>
    </source>
</evidence>
<dbReference type="EMBL" id="BAAAQX010000014">
    <property type="protein sequence ID" value="GAA2210062.1"/>
    <property type="molecule type" value="Genomic_DNA"/>
</dbReference>
<sequence>MRGRLRVYLGAAPGVGKTYAMLSEARRARERGKDVVVGLVETHGRARTAALLDGLDAVPRRSVTYRGTTFTELDADAVIERAPAIALIDELAHTNVPGSRHAKRWQDVEEILDAGIDVITTVNIQHLESLNDVVEQITGVPQRETVPDEVVRGADQIELVDMAPEALRRRLAHGNVYLSERVDAALANYFRVGNLTALRELALLWVADKVDEQLGRYRSDHAIAGTWEARERVVVALTGGPEGDTLVRRAARIAAKGKGADLLAVHITSADGLTTKGDPAHLVRQRALVEGLGGTYHQVVGHDVPRALLDFARGANATQLVLGASRRRRPLTRGVGVTTAALAGSIDVHIVPHEATGKGRFAARSGAALTRRRRASGWVLALLGMPLLAIALLPAGLTLPSEILLFLLLVVAVALTGGMWPALTAAVLGFGLLNWFFTPPLHTLTIAQPENVLALAIFVLVAVMVSTVVDLAARRSREAARSRADAEVLSTLAGHVLRGESALPSLLARMRETFGLVAVTLLERGDAAEGGRGDAAERGQGDVAERGQGDVAEGGRGDAAAGGGWRVVATSGGVPATSPGTADHDVAIDDRLVLAARGRLLEAGDRRVLEAFAAEAAVALRQQRLREAADRAGPLAEADKMRTALLAAVGHDLRTPLASAMAAVESLRGTDIAWSEEDRAELLATADESLIKLNRLVSNLLDMSRLQAGVLGVKLEPVAIEDVLPHAVDDLGPLGDRLTTEIPPGTPDIMADPALLERVLVNLMANALRYSPAGRPVLVGASWHGEHVEIRVTDRGPGIPPEAHERVFLPFQRLGDRDNHTGVGLGLALSRGLTEAMGGTLVPEDTPGGGLTMTVSLRRAT</sequence>
<dbReference type="Pfam" id="PF13493">
    <property type="entry name" value="DUF4118"/>
    <property type="match status" value="1"/>
</dbReference>
<keyword evidence="10" id="KW-0067">ATP-binding</keyword>
<evidence type="ECO:0000256" key="14">
    <source>
        <dbReference type="SAM" id="MobiDB-lite"/>
    </source>
</evidence>
<protein>
    <recommendedName>
        <fullName evidence="4">histidine kinase</fullName>
        <ecNumber evidence="4">2.7.13.3</ecNumber>
    </recommendedName>
</protein>
<dbReference type="Gene3D" id="3.30.565.10">
    <property type="entry name" value="Histidine kinase-like ATPase, C-terminal domain"/>
    <property type="match status" value="1"/>
</dbReference>
<keyword evidence="9 17" id="KW-0418">Kinase</keyword>
<evidence type="ECO:0000256" key="11">
    <source>
        <dbReference type="ARBA" id="ARBA00022989"/>
    </source>
</evidence>
<dbReference type="SUPFAM" id="SSF52402">
    <property type="entry name" value="Adenine nucleotide alpha hydrolases-like"/>
    <property type="match status" value="1"/>
</dbReference>
<evidence type="ECO:0000256" key="13">
    <source>
        <dbReference type="ARBA" id="ARBA00023136"/>
    </source>
</evidence>
<evidence type="ECO:0000256" key="9">
    <source>
        <dbReference type="ARBA" id="ARBA00022777"/>
    </source>
</evidence>
<dbReference type="SMART" id="SM00388">
    <property type="entry name" value="HisKA"/>
    <property type="match status" value="1"/>
</dbReference>
<dbReference type="SMART" id="SM00387">
    <property type="entry name" value="HATPase_c"/>
    <property type="match status" value="1"/>
</dbReference>
<dbReference type="InterPro" id="IPR003661">
    <property type="entry name" value="HisK_dim/P_dom"/>
</dbReference>
<dbReference type="SUPFAM" id="SSF55874">
    <property type="entry name" value="ATPase domain of HSP90 chaperone/DNA topoisomerase II/histidine kinase"/>
    <property type="match status" value="1"/>
</dbReference>
<dbReference type="InterPro" id="IPR025201">
    <property type="entry name" value="KdpD_TM"/>
</dbReference>
<evidence type="ECO:0000256" key="2">
    <source>
        <dbReference type="ARBA" id="ARBA00004141"/>
    </source>
</evidence>
<name>A0ABN3CKS5_9ACTN</name>
<evidence type="ECO:0000256" key="10">
    <source>
        <dbReference type="ARBA" id="ARBA00022840"/>
    </source>
</evidence>
<evidence type="ECO:0000256" key="15">
    <source>
        <dbReference type="SAM" id="Phobius"/>
    </source>
</evidence>
<dbReference type="PANTHER" id="PTHR45569:SF1">
    <property type="entry name" value="SENSOR PROTEIN KDPD"/>
    <property type="match status" value="1"/>
</dbReference>
<keyword evidence="6" id="KW-0808">Transferase</keyword>
<proteinExistence type="predicted"/>
<organism evidence="17 18">
    <name type="scientific">Nonomuraea monospora</name>
    <dbReference type="NCBI Taxonomy" id="568818"/>
    <lineage>
        <taxon>Bacteria</taxon>
        <taxon>Bacillati</taxon>
        <taxon>Actinomycetota</taxon>
        <taxon>Actinomycetes</taxon>
        <taxon>Streptosporangiales</taxon>
        <taxon>Streptosporangiaceae</taxon>
        <taxon>Nonomuraea</taxon>
    </lineage>
</organism>
<dbReference type="Gene3D" id="3.40.50.620">
    <property type="entry name" value="HUPs"/>
    <property type="match status" value="1"/>
</dbReference>
<dbReference type="InterPro" id="IPR036097">
    <property type="entry name" value="HisK_dim/P_sf"/>
</dbReference>